<evidence type="ECO:0000313" key="3">
    <source>
        <dbReference type="Proteomes" id="UP000624325"/>
    </source>
</evidence>
<name>A0ABQ4C8E7_9ACTN</name>
<evidence type="ECO:0000313" key="2">
    <source>
        <dbReference type="EMBL" id="GIF59053.1"/>
    </source>
</evidence>
<sequence>MTLVERATAADRRQVVETVVAAFDQDPAFRYFFRDPVTRDAEAAEFAGHLFDQRVAPGTAWVISGGMSLAMWDAPGGSSGSGEEPKLAVSDEALARLDDYHRAVQGFFPRRQPFWYLGVLATHPSHAGRRLGRSVMQPGLAAAAAAGLPAYLETTNEANVGLYERAGWRVSGSTHLNDLPIWVLTQ</sequence>
<protein>
    <submittedName>
        <fullName evidence="2">N-acetyltransferase</fullName>
    </submittedName>
</protein>
<gene>
    <name evidence="2" type="ORF">Air01nite_51480</name>
</gene>
<dbReference type="SUPFAM" id="SSF55729">
    <property type="entry name" value="Acyl-CoA N-acyltransferases (Nat)"/>
    <property type="match status" value="1"/>
</dbReference>
<evidence type="ECO:0000259" key="1">
    <source>
        <dbReference type="PROSITE" id="PS51186"/>
    </source>
</evidence>
<proteinExistence type="predicted"/>
<reference evidence="2 3" key="1">
    <citation type="submission" date="2021-01" db="EMBL/GenBank/DDBJ databases">
        <title>Whole genome shotgun sequence of Asanoa iriomotensis NBRC 100142.</title>
        <authorList>
            <person name="Komaki H."/>
            <person name="Tamura T."/>
        </authorList>
    </citation>
    <scope>NUCLEOTIDE SEQUENCE [LARGE SCALE GENOMIC DNA]</scope>
    <source>
        <strain evidence="2 3">NBRC 100142</strain>
    </source>
</reference>
<dbReference type="InterPro" id="IPR016181">
    <property type="entry name" value="Acyl_CoA_acyltransferase"/>
</dbReference>
<accession>A0ABQ4C8E7</accession>
<comment type="caution">
    <text evidence="2">The sequence shown here is derived from an EMBL/GenBank/DDBJ whole genome shotgun (WGS) entry which is preliminary data.</text>
</comment>
<dbReference type="InterPro" id="IPR000182">
    <property type="entry name" value="GNAT_dom"/>
</dbReference>
<dbReference type="RefSeq" id="WP_203705897.1">
    <property type="nucleotide sequence ID" value="NZ_BAAALU010000003.1"/>
</dbReference>
<dbReference type="Gene3D" id="3.40.630.30">
    <property type="match status" value="1"/>
</dbReference>
<dbReference type="InterPro" id="IPR052523">
    <property type="entry name" value="Trichothecene_AcTrans"/>
</dbReference>
<dbReference type="EMBL" id="BONC01000041">
    <property type="protein sequence ID" value="GIF59053.1"/>
    <property type="molecule type" value="Genomic_DNA"/>
</dbReference>
<feature type="domain" description="N-acetyltransferase" evidence="1">
    <location>
        <begin position="2"/>
        <end position="186"/>
    </location>
</feature>
<dbReference type="Pfam" id="PF00583">
    <property type="entry name" value="Acetyltransf_1"/>
    <property type="match status" value="1"/>
</dbReference>
<dbReference type="PROSITE" id="PS51186">
    <property type="entry name" value="GNAT"/>
    <property type="match status" value="1"/>
</dbReference>
<dbReference type="PANTHER" id="PTHR42791">
    <property type="entry name" value="GNAT FAMILY ACETYLTRANSFERASE"/>
    <property type="match status" value="1"/>
</dbReference>
<organism evidence="2 3">
    <name type="scientific">Asanoa iriomotensis</name>
    <dbReference type="NCBI Taxonomy" id="234613"/>
    <lineage>
        <taxon>Bacteria</taxon>
        <taxon>Bacillati</taxon>
        <taxon>Actinomycetota</taxon>
        <taxon>Actinomycetes</taxon>
        <taxon>Micromonosporales</taxon>
        <taxon>Micromonosporaceae</taxon>
        <taxon>Asanoa</taxon>
    </lineage>
</organism>
<keyword evidence="3" id="KW-1185">Reference proteome</keyword>
<dbReference type="PANTHER" id="PTHR42791:SF1">
    <property type="entry name" value="N-ACETYLTRANSFERASE DOMAIN-CONTAINING PROTEIN"/>
    <property type="match status" value="1"/>
</dbReference>
<dbReference type="Proteomes" id="UP000624325">
    <property type="component" value="Unassembled WGS sequence"/>
</dbReference>